<dbReference type="RefSeq" id="WP_168412523.1">
    <property type="nucleotide sequence ID" value="NZ_JAAXPW010000023.1"/>
</dbReference>
<dbReference type="Gene3D" id="3.40.1710.10">
    <property type="entry name" value="abc type-2 transporter like domain"/>
    <property type="match status" value="1"/>
</dbReference>
<protein>
    <submittedName>
        <fullName evidence="7">Putative membrane protein</fullName>
    </submittedName>
</protein>
<evidence type="ECO:0000256" key="4">
    <source>
        <dbReference type="ARBA" id="ARBA00023136"/>
    </source>
</evidence>
<evidence type="ECO:0000256" key="5">
    <source>
        <dbReference type="SAM" id="Phobius"/>
    </source>
</evidence>
<dbReference type="AlphaFoldDB" id="A0A840PY23"/>
<dbReference type="GO" id="GO:0140359">
    <property type="term" value="F:ABC-type transporter activity"/>
    <property type="evidence" value="ECO:0007669"/>
    <property type="project" value="InterPro"/>
</dbReference>
<feature type="transmembrane region" description="Helical" evidence="5">
    <location>
        <begin position="20"/>
        <end position="42"/>
    </location>
</feature>
<keyword evidence="2 5" id="KW-0812">Transmembrane</keyword>
<comment type="caution">
    <text evidence="7">The sequence shown here is derived from an EMBL/GenBank/DDBJ whole genome shotgun (WGS) entry which is preliminary data.</text>
</comment>
<organism evidence="7 8">
    <name type="scientific">Ureibacillus thermosphaericus</name>
    <dbReference type="NCBI Taxonomy" id="51173"/>
    <lineage>
        <taxon>Bacteria</taxon>
        <taxon>Bacillati</taxon>
        <taxon>Bacillota</taxon>
        <taxon>Bacilli</taxon>
        <taxon>Bacillales</taxon>
        <taxon>Caryophanaceae</taxon>
        <taxon>Ureibacillus</taxon>
    </lineage>
</organism>
<dbReference type="NCBIfam" id="TIGR03057">
    <property type="entry name" value="xxxLxxG_by_4"/>
    <property type="match status" value="4"/>
</dbReference>
<evidence type="ECO:0000256" key="2">
    <source>
        <dbReference type="ARBA" id="ARBA00022692"/>
    </source>
</evidence>
<evidence type="ECO:0000313" key="7">
    <source>
        <dbReference type="EMBL" id="MBB5150224.1"/>
    </source>
</evidence>
<sequence>MKKSSFMAELKFLLSNRKILISVLAVALVPVLYTGMFIWAFWDPYAHLEDLPVAIVNEDSGAEFEGKTLEIGKELAEKLNDSEQFNFKVVSKEEGYKGLENRDFYLLVEIPENFSKNATTILDDEPKKLELKYVPNESTNFLSAQIGETAMREIKAEISKNIISTYSETMFDSISKLADGISQASDGASQLKDGVADLNDGSKTLSDNLATLASKMIEFKEGVNRASDGSSSIAAGSSQLKDGLRQVNENLPSLVEGTSQVEDGLKQMKDQLPAQVATGISENLKNSVENISNGIDQLETQLSAELSTQLTAGIVNQLSSQLAVQSISTQTQNLEQIQAALVANNIMSEEQAAAFIAQLASNVPTKEQIEEQYKTQLKAQLEPQISTGISKGLKEGLTQFETSLTNQLLSSADGIEEQLKTQTGPAFDQLIAGLDQINAGQQTLQNGVNKLYTGSVDLTNGAGELSLGMKQLTSGAGQLQDGANQLADGSNQLKSGTDKLLDGTTELADKLADGAEEAGSVKANEDTYDMMGEPVVIQKEAVNEVPNYGTGFSPYFMSLGLFVGALMLSIVFELKRPVIRPKNAFTWFGSKFGVIAIVGIIQALLVDCILLLALKLEVVNLPLFILTSIIVSIVFMTLIQMLVTLLGDTGRFIAIIILILQLTTSAGTFPMELLPNTLQPINALLPMTYSIQSFKAAISSGDISFLWQNNFILLSYMAAFILITIGYFALSTKKSKDVEMTVIMDE</sequence>
<dbReference type="GO" id="GO:0016020">
    <property type="term" value="C:membrane"/>
    <property type="evidence" value="ECO:0007669"/>
    <property type="project" value="UniProtKB-SubCell"/>
</dbReference>
<name>A0A840PY23_URETH</name>
<proteinExistence type="predicted"/>
<comment type="subcellular location">
    <subcellularLocation>
        <location evidence="1">Membrane</location>
        <topology evidence="1">Multi-pass membrane protein</topology>
    </subcellularLocation>
</comment>
<feature type="transmembrane region" description="Helical" evidence="5">
    <location>
        <begin position="592"/>
        <end position="614"/>
    </location>
</feature>
<dbReference type="InterPro" id="IPR023908">
    <property type="entry name" value="xxxLxxG_rpt"/>
</dbReference>
<feature type="transmembrane region" description="Helical" evidence="5">
    <location>
        <begin position="552"/>
        <end position="572"/>
    </location>
</feature>
<feature type="transmembrane region" description="Helical" evidence="5">
    <location>
        <begin position="620"/>
        <end position="645"/>
    </location>
</feature>
<dbReference type="PANTHER" id="PTHR43077:SF5">
    <property type="entry name" value="PHAGE INFECTION PROTEIN"/>
    <property type="match status" value="1"/>
</dbReference>
<dbReference type="InterPro" id="IPR051328">
    <property type="entry name" value="T7SS_ABC-Transporter"/>
</dbReference>
<keyword evidence="8" id="KW-1185">Reference proteome</keyword>
<feature type="transmembrane region" description="Helical" evidence="5">
    <location>
        <begin position="652"/>
        <end position="671"/>
    </location>
</feature>
<dbReference type="EMBL" id="JACHGZ010000042">
    <property type="protein sequence ID" value="MBB5150224.1"/>
    <property type="molecule type" value="Genomic_DNA"/>
</dbReference>
<dbReference type="PANTHER" id="PTHR43077">
    <property type="entry name" value="TRANSPORT PERMEASE YVFS-RELATED"/>
    <property type="match status" value="1"/>
</dbReference>
<dbReference type="InterPro" id="IPR017501">
    <property type="entry name" value="Phage_infect_YhgE_C"/>
</dbReference>
<dbReference type="Gene3D" id="1.10.287.950">
    <property type="entry name" value="Methyl-accepting chemotaxis protein"/>
    <property type="match status" value="1"/>
</dbReference>
<dbReference type="Proteomes" id="UP000557217">
    <property type="component" value="Unassembled WGS sequence"/>
</dbReference>
<evidence type="ECO:0000259" key="6">
    <source>
        <dbReference type="Pfam" id="PF12698"/>
    </source>
</evidence>
<gene>
    <name evidence="7" type="ORF">HNR36_002624</name>
</gene>
<dbReference type="InterPro" id="IPR017500">
    <property type="entry name" value="Phage_infect_YhgE_N"/>
</dbReference>
<feature type="transmembrane region" description="Helical" evidence="5">
    <location>
        <begin position="711"/>
        <end position="730"/>
    </location>
</feature>
<reference evidence="7 8" key="1">
    <citation type="submission" date="2020-08" db="EMBL/GenBank/DDBJ databases">
        <title>Genomic Encyclopedia of Type Strains, Phase IV (KMG-IV): sequencing the most valuable type-strain genomes for metagenomic binning, comparative biology and taxonomic classification.</title>
        <authorList>
            <person name="Goeker M."/>
        </authorList>
    </citation>
    <scope>NUCLEOTIDE SEQUENCE [LARGE SCALE GENOMIC DNA]</scope>
    <source>
        <strain evidence="7 8">DSM 10633</strain>
    </source>
</reference>
<feature type="domain" description="ABC-2 type transporter transmembrane" evidence="6">
    <location>
        <begin position="25"/>
        <end position="169"/>
    </location>
</feature>
<dbReference type="NCBIfam" id="TIGR03061">
    <property type="entry name" value="pip_yhgE_Nterm"/>
    <property type="match status" value="1"/>
</dbReference>
<dbReference type="Pfam" id="PF12698">
    <property type="entry name" value="ABC2_membrane_3"/>
    <property type="match status" value="1"/>
</dbReference>
<evidence type="ECO:0000256" key="1">
    <source>
        <dbReference type="ARBA" id="ARBA00004141"/>
    </source>
</evidence>
<accession>A0A840PY23</accession>
<keyword evidence="3 5" id="KW-1133">Transmembrane helix</keyword>
<keyword evidence="4 5" id="KW-0472">Membrane</keyword>
<evidence type="ECO:0000313" key="8">
    <source>
        <dbReference type="Proteomes" id="UP000557217"/>
    </source>
</evidence>
<evidence type="ECO:0000256" key="3">
    <source>
        <dbReference type="ARBA" id="ARBA00022989"/>
    </source>
</evidence>
<dbReference type="InterPro" id="IPR013525">
    <property type="entry name" value="ABC2_TM"/>
</dbReference>
<dbReference type="NCBIfam" id="TIGR03062">
    <property type="entry name" value="pip_yhgE_Cterm"/>
    <property type="match status" value="1"/>
</dbReference>